<comment type="caution">
    <text evidence="1">The sequence shown here is derived from an EMBL/GenBank/DDBJ whole genome shotgun (WGS) entry which is preliminary data.</text>
</comment>
<evidence type="ECO:0000313" key="1">
    <source>
        <dbReference type="EMBL" id="KAI3732995.1"/>
    </source>
</evidence>
<dbReference type="EMBL" id="CM042038">
    <property type="protein sequence ID" value="KAI3732995.1"/>
    <property type="molecule type" value="Genomic_DNA"/>
</dbReference>
<reference evidence="2" key="1">
    <citation type="journal article" date="2022" name="Mol. Ecol. Resour.">
        <title>The genomes of chicory, endive, great burdock and yacon provide insights into Asteraceae palaeo-polyploidization history and plant inulin production.</title>
        <authorList>
            <person name="Fan W."/>
            <person name="Wang S."/>
            <person name="Wang H."/>
            <person name="Wang A."/>
            <person name="Jiang F."/>
            <person name="Liu H."/>
            <person name="Zhao H."/>
            <person name="Xu D."/>
            <person name="Zhang Y."/>
        </authorList>
    </citation>
    <scope>NUCLEOTIDE SEQUENCE [LARGE SCALE GENOMIC DNA]</scope>
    <source>
        <strain evidence="2">cv. Yunnan</strain>
    </source>
</reference>
<evidence type="ECO:0000313" key="2">
    <source>
        <dbReference type="Proteomes" id="UP001056120"/>
    </source>
</evidence>
<keyword evidence="2" id="KW-1185">Reference proteome</keyword>
<gene>
    <name evidence="1" type="ORF">L1987_64209</name>
</gene>
<proteinExistence type="predicted"/>
<dbReference type="Proteomes" id="UP001056120">
    <property type="component" value="Linkage Group LG21"/>
</dbReference>
<reference evidence="1 2" key="2">
    <citation type="journal article" date="2022" name="Mol. Ecol. Resour.">
        <title>The genomes of chicory, endive, great burdock and yacon provide insights into Asteraceae paleo-polyploidization history and plant inulin production.</title>
        <authorList>
            <person name="Fan W."/>
            <person name="Wang S."/>
            <person name="Wang H."/>
            <person name="Wang A."/>
            <person name="Jiang F."/>
            <person name="Liu H."/>
            <person name="Zhao H."/>
            <person name="Xu D."/>
            <person name="Zhang Y."/>
        </authorList>
    </citation>
    <scope>NUCLEOTIDE SEQUENCE [LARGE SCALE GENOMIC DNA]</scope>
    <source>
        <strain evidence="2">cv. Yunnan</strain>
        <tissue evidence="1">Leaves</tissue>
    </source>
</reference>
<sequence length="297" mass="32243">MRRRQRGSGTERSRNPRSEKMPITKSMVNQGGGNPPPGRQNFDNPRSDQQRLPDISHHAGTSRAFGEVSFKEALFKNIPCPSMKFNTDSKLTSGGKNLSLIGEEGQVIPFERIAWVSIQGVPMQLWESSTFNRLGKLFGKVVEESEVSSETGNLSFDEIGILVDNPIRISKQINIVWNGISFLVSIQESSRCWVPGFIVNLVRASTPVASNGDAFPAEGDPSVEIPENEPSHPRDQMGGSHGTSHQGSSKSGDNNNDIYEGNILSKAVNSIVGSPRFEEAALVSGHIANQADNPGFG</sequence>
<accession>A0ACB9CFP8</accession>
<name>A0ACB9CFP8_9ASTR</name>
<organism evidence="1 2">
    <name type="scientific">Smallanthus sonchifolius</name>
    <dbReference type="NCBI Taxonomy" id="185202"/>
    <lineage>
        <taxon>Eukaryota</taxon>
        <taxon>Viridiplantae</taxon>
        <taxon>Streptophyta</taxon>
        <taxon>Embryophyta</taxon>
        <taxon>Tracheophyta</taxon>
        <taxon>Spermatophyta</taxon>
        <taxon>Magnoliopsida</taxon>
        <taxon>eudicotyledons</taxon>
        <taxon>Gunneridae</taxon>
        <taxon>Pentapetalae</taxon>
        <taxon>asterids</taxon>
        <taxon>campanulids</taxon>
        <taxon>Asterales</taxon>
        <taxon>Asteraceae</taxon>
        <taxon>Asteroideae</taxon>
        <taxon>Heliantheae alliance</taxon>
        <taxon>Millerieae</taxon>
        <taxon>Smallanthus</taxon>
    </lineage>
</organism>
<protein>
    <submittedName>
        <fullName evidence="1">Uncharacterized protein</fullName>
    </submittedName>
</protein>